<proteinExistence type="predicted"/>
<gene>
    <name evidence="1" type="ORF">SAMEA1710456_03304</name>
</gene>
<protein>
    <submittedName>
        <fullName evidence="1">Uncharacterized protein</fullName>
    </submittedName>
</protein>
<comment type="caution">
    <text evidence="1">The sequence shown here is derived from an EMBL/GenBank/DDBJ whole genome shotgun (WGS) entry which is preliminary data.</text>
</comment>
<dbReference type="Proteomes" id="UP000346772">
    <property type="component" value="Unassembled WGS sequence"/>
</dbReference>
<dbReference type="AlphaFoldDB" id="A0AAX3H3L8"/>
<organism evidence="1 2">
    <name type="scientific">Clostridioides difficile</name>
    <name type="common">Peptoclostridium difficile</name>
    <dbReference type="NCBI Taxonomy" id="1496"/>
    <lineage>
        <taxon>Bacteria</taxon>
        <taxon>Bacillati</taxon>
        <taxon>Bacillota</taxon>
        <taxon>Clostridia</taxon>
        <taxon>Peptostreptococcales</taxon>
        <taxon>Peptostreptococcaceae</taxon>
        <taxon>Clostridioides</taxon>
    </lineage>
</organism>
<name>A0AAX3H3L8_CLODI</name>
<accession>A0AAX3H3L8</accession>
<evidence type="ECO:0000313" key="2">
    <source>
        <dbReference type="Proteomes" id="UP000346772"/>
    </source>
</evidence>
<reference evidence="1 2" key="1">
    <citation type="submission" date="2019-02" db="EMBL/GenBank/DDBJ databases">
        <authorList>
            <consortium name="Pathogen Informatics"/>
        </authorList>
    </citation>
    <scope>NUCLEOTIDE SEQUENCE [LARGE SCALE GENOMIC DNA]</scope>
    <source>
        <strain evidence="1 2">078GUE027</strain>
    </source>
</reference>
<evidence type="ECO:0000313" key="1">
    <source>
        <dbReference type="EMBL" id="VFD55760.1"/>
    </source>
</evidence>
<dbReference type="EMBL" id="CAADAT010000025">
    <property type="protein sequence ID" value="VFD55760.1"/>
    <property type="molecule type" value="Genomic_DNA"/>
</dbReference>
<sequence length="32" mass="3645">MDKYNLIKFVSIGNEYIGNLVALESNKVIPFD</sequence>